<keyword evidence="12" id="KW-1185">Reference proteome</keyword>
<dbReference type="KEGG" id="mff:MFFC18_48400"/>
<evidence type="ECO:0000256" key="2">
    <source>
        <dbReference type="ARBA" id="ARBA00012438"/>
    </source>
</evidence>
<dbReference type="Pfam" id="PF02518">
    <property type="entry name" value="HATPase_c"/>
    <property type="match status" value="1"/>
</dbReference>
<dbReference type="OrthoDB" id="9815750at2"/>
<dbReference type="Proteomes" id="UP000322214">
    <property type="component" value="Chromosome"/>
</dbReference>
<evidence type="ECO:0000313" key="12">
    <source>
        <dbReference type="Proteomes" id="UP000322214"/>
    </source>
</evidence>
<keyword evidence="6" id="KW-0418">Kinase</keyword>
<accession>A0A5B9PDY9</accession>
<proteinExistence type="predicted"/>
<feature type="domain" description="Histidine kinase" evidence="10">
    <location>
        <begin position="279"/>
        <end position="495"/>
    </location>
</feature>
<dbReference type="CDD" id="cd00075">
    <property type="entry name" value="HATPase"/>
    <property type="match status" value="1"/>
</dbReference>
<dbReference type="InterPro" id="IPR036890">
    <property type="entry name" value="HATPase_C_sf"/>
</dbReference>
<evidence type="ECO:0000256" key="9">
    <source>
        <dbReference type="SAM" id="Phobius"/>
    </source>
</evidence>
<dbReference type="InterPro" id="IPR005467">
    <property type="entry name" value="His_kinase_dom"/>
</dbReference>
<evidence type="ECO:0000256" key="1">
    <source>
        <dbReference type="ARBA" id="ARBA00000085"/>
    </source>
</evidence>
<organism evidence="11 12">
    <name type="scientific">Mariniblastus fucicola</name>
    <dbReference type="NCBI Taxonomy" id="980251"/>
    <lineage>
        <taxon>Bacteria</taxon>
        <taxon>Pseudomonadati</taxon>
        <taxon>Planctomycetota</taxon>
        <taxon>Planctomycetia</taxon>
        <taxon>Pirellulales</taxon>
        <taxon>Pirellulaceae</taxon>
        <taxon>Mariniblastus</taxon>
    </lineage>
</organism>
<keyword evidence="8" id="KW-0902">Two-component regulatory system</keyword>
<keyword evidence="9" id="KW-1133">Transmembrane helix</keyword>
<evidence type="ECO:0000256" key="3">
    <source>
        <dbReference type="ARBA" id="ARBA00022553"/>
    </source>
</evidence>
<keyword evidence="9" id="KW-0472">Membrane</keyword>
<comment type="catalytic activity">
    <reaction evidence="1">
        <text>ATP + protein L-histidine = ADP + protein N-phospho-L-histidine.</text>
        <dbReference type="EC" id="2.7.13.3"/>
    </reaction>
</comment>
<dbReference type="PROSITE" id="PS50109">
    <property type="entry name" value="HIS_KIN"/>
    <property type="match status" value="1"/>
</dbReference>
<dbReference type="EC" id="2.7.13.3" evidence="2"/>
<evidence type="ECO:0000256" key="8">
    <source>
        <dbReference type="ARBA" id="ARBA00023012"/>
    </source>
</evidence>
<sequence length="511" mass="56440">MKLPSRRAFLPVVFGLLLLSLGLSSAWYVLHLQQQNSRILNVNVASIRAAEELEMIVREMRYELDRYLLTENRIHLSQALRNQKDANRWLEQATELSRSGKEQRLVGDIKRGLDEYFVQLHQLVDDPNAQFSAEAVERLEDETLSKQVLVAAHRYLDLNEQELEQTDQLNQSMARNLAIGIALLGTCGAIFGLQAGYSVARAINRTMFQLSVPIRDVAGKLEAVVGPVSVAADPSEQDLQSVLEVVSSRVGTVVDQLHERHHEVIRADQLAAVGKLGAGLAHELRNPLMCMRTLVQSARRSKDQAILNADDLAVLDEEITRMSGLLQKFLDFSRPGKLEFKRLELTSIIRQTVALVTSRAESRDITIDCQMPTESLATSGDETQIRQVLLNLLLNAFDAVPNGGKVAIELCDPGSENDGKADTKKCFQLTVTDNGCGLPLERNRIFEPFFSTKDLGLGLGLPISKRIIEDHGGELIGVNGDDGGAVFTVKLPPVADDSVDLTKGNETCQNF</sequence>
<dbReference type="PANTHER" id="PTHR43065:SF10">
    <property type="entry name" value="PEROXIDE STRESS-ACTIVATED HISTIDINE KINASE MAK3"/>
    <property type="match status" value="1"/>
</dbReference>
<evidence type="ECO:0000313" key="11">
    <source>
        <dbReference type="EMBL" id="QEG24917.1"/>
    </source>
</evidence>
<reference evidence="11 12" key="1">
    <citation type="submission" date="2019-08" db="EMBL/GenBank/DDBJ databases">
        <title>Deep-cultivation of Planctomycetes and their phenomic and genomic characterization uncovers novel biology.</title>
        <authorList>
            <person name="Wiegand S."/>
            <person name="Jogler M."/>
            <person name="Boedeker C."/>
            <person name="Pinto D."/>
            <person name="Vollmers J."/>
            <person name="Rivas-Marin E."/>
            <person name="Kohn T."/>
            <person name="Peeters S.H."/>
            <person name="Heuer A."/>
            <person name="Rast P."/>
            <person name="Oberbeckmann S."/>
            <person name="Bunk B."/>
            <person name="Jeske O."/>
            <person name="Meyerdierks A."/>
            <person name="Storesund J.E."/>
            <person name="Kallscheuer N."/>
            <person name="Luecker S."/>
            <person name="Lage O.M."/>
            <person name="Pohl T."/>
            <person name="Merkel B.J."/>
            <person name="Hornburger P."/>
            <person name="Mueller R.-W."/>
            <person name="Bruemmer F."/>
            <person name="Labrenz M."/>
            <person name="Spormann A.M."/>
            <person name="Op den Camp H."/>
            <person name="Overmann J."/>
            <person name="Amann R."/>
            <person name="Jetten M.S.M."/>
            <person name="Mascher T."/>
            <person name="Medema M.H."/>
            <person name="Devos D.P."/>
            <person name="Kaster A.-K."/>
            <person name="Ovreas L."/>
            <person name="Rohde M."/>
            <person name="Galperin M.Y."/>
            <person name="Jogler C."/>
        </authorList>
    </citation>
    <scope>NUCLEOTIDE SEQUENCE [LARGE SCALE GENOMIC DNA]</scope>
    <source>
        <strain evidence="11 12">FC18</strain>
    </source>
</reference>
<dbReference type="InterPro" id="IPR003661">
    <property type="entry name" value="HisK_dim/P_dom"/>
</dbReference>
<feature type="transmembrane region" description="Helical" evidence="9">
    <location>
        <begin position="177"/>
        <end position="200"/>
    </location>
</feature>
<dbReference type="GO" id="GO:0000155">
    <property type="term" value="F:phosphorelay sensor kinase activity"/>
    <property type="evidence" value="ECO:0007669"/>
    <property type="project" value="InterPro"/>
</dbReference>
<evidence type="ECO:0000256" key="5">
    <source>
        <dbReference type="ARBA" id="ARBA00022741"/>
    </source>
</evidence>
<dbReference type="InterPro" id="IPR036097">
    <property type="entry name" value="HisK_dim/P_sf"/>
</dbReference>
<dbReference type="InterPro" id="IPR003594">
    <property type="entry name" value="HATPase_dom"/>
</dbReference>
<name>A0A5B9PDY9_9BACT</name>
<dbReference type="RefSeq" id="WP_075084439.1">
    <property type="nucleotide sequence ID" value="NZ_CP042912.1"/>
</dbReference>
<dbReference type="SUPFAM" id="SSF55874">
    <property type="entry name" value="ATPase domain of HSP90 chaperone/DNA topoisomerase II/histidine kinase"/>
    <property type="match status" value="1"/>
</dbReference>
<dbReference type="Pfam" id="PF00512">
    <property type="entry name" value="HisKA"/>
    <property type="match status" value="1"/>
</dbReference>
<dbReference type="CDD" id="cd00082">
    <property type="entry name" value="HisKA"/>
    <property type="match status" value="1"/>
</dbReference>
<keyword evidence="4 11" id="KW-0808">Transferase</keyword>
<evidence type="ECO:0000256" key="4">
    <source>
        <dbReference type="ARBA" id="ARBA00022679"/>
    </source>
</evidence>
<evidence type="ECO:0000259" key="10">
    <source>
        <dbReference type="PROSITE" id="PS50109"/>
    </source>
</evidence>
<dbReference type="SMART" id="SM00388">
    <property type="entry name" value="HisKA"/>
    <property type="match status" value="1"/>
</dbReference>
<protein>
    <recommendedName>
        <fullName evidence="2">histidine kinase</fullName>
        <ecNumber evidence="2">2.7.13.3</ecNumber>
    </recommendedName>
</protein>
<keyword evidence="3" id="KW-0597">Phosphoprotein</keyword>
<gene>
    <name evidence="11" type="primary">zraS_6</name>
    <name evidence="11" type="ORF">MFFC18_48400</name>
</gene>
<keyword evidence="9" id="KW-0812">Transmembrane</keyword>
<dbReference type="STRING" id="980251.GCA_001642875_01637"/>
<dbReference type="EMBL" id="CP042912">
    <property type="protein sequence ID" value="QEG24917.1"/>
    <property type="molecule type" value="Genomic_DNA"/>
</dbReference>
<keyword evidence="7" id="KW-0067">ATP-binding</keyword>
<evidence type="ECO:0000256" key="7">
    <source>
        <dbReference type="ARBA" id="ARBA00022840"/>
    </source>
</evidence>
<evidence type="ECO:0000256" key="6">
    <source>
        <dbReference type="ARBA" id="ARBA00022777"/>
    </source>
</evidence>
<dbReference type="SMART" id="SM00387">
    <property type="entry name" value="HATPase_c"/>
    <property type="match status" value="1"/>
</dbReference>
<dbReference type="AlphaFoldDB" id="A0A5B9PDY9"/>
<dbReference type="PRINTS" id="PR00344">
    <property type="entry name" value="BCTRLSENSOR"/>
</dbReference>
<dbReference type="GO" id="GO:0005524">
    <property type="term" value="F:ATP binding"/>
    <property type="evidence" value="ECO:0007669"/>
    <property type="project" value="UniProtKB-KW"/>
</dbReference>
<dbReference type="SUPFAM" id="SSF47384">
    <property type="entry name" value="Homodimeric domain of signal transducing histidine kinase"/>
    <property type="match status" value="1"/>
</dbReference>
<dbReference type="Gene3D" id="1.10.287.130">
    <property type="match status" value="1"/>
</dbReference>
<dbReference type="Gene3D" id="3.30.565.10">
    <property type="entry name" value="Histidine kinase-like ATPase, C-terminal domain"/>
    <property type="match status" value="1"/>
</dbReference>
<dbReference type="PANTHER" id="PTHR43065">
    <property type="entry name" value="SENSOR HISTIDINE KINASE"/>
    <property type="match status" value="1"/>
</dbReference>
<dbReference type="InterPro" id="IPR004358">
    <property type="entry name" value="Sig_transdc_His_kin-like_C"/>
</dbReference>
<keyword evidence="5" id="KW-0547">Nucleotide-binding</keyword>